<sequence length="74" mass="7984">MHLLDPVSNELCLSRNKVNAMVALNLAVGMDENQIPPPCPKRIGHVTGPSVLGLGEDQIRWLEGDLLALPLVFG</sequence>
<dbReference type="EMBL" id="BPLR01012396">
    <property type="protein sequence ID" value="GIY53720.1"/>
    <property type="molecule type" value="Genomic_DNA"/>
</dbReference>
<accession>A0AAV4U7P9</accession>
<keyword evidence="2" id="KW-1185">Reference proteome</keyword>
<evidence type="ECO:0000313" key="1">
    <source>
        <dbReference type="EMBL" id="GIY53720.1"/>
    </source>
</evidence>
<dbReference type="AlphaFoldDB" id="A0AAV4U7P9"/>
<name>A0AAV4U7P9_CAEEX</name>
<evidence type="ECO:0000313" key="2">
    <source>
        <dbReference type="Proteomes" id="UP001054945"/>
    </source>
</evidence>
<gene>
    <name evidence="1" type="ORF">CEXT_109821</name>
</gene>
<organism evidence="1 2">
    <name type="scientific">Caerostris extrusa</name>
    <name type="common">Bark spider</name>
    <name type="synonym">Caerostris bankana</name>
    <dbReference type="NCBI Taxonomy" id="172846"/>
    <lineage>
        <taxon>Eukaryota</taxon>
        <taxon>Metazoa</taxon>
        <taxon>Ecdysozoa</taxon>
        <taxon>Arthropoda</taxon>
        <taxon>Chelicerata</taxon>
        <taxon>Arachnida</taxon>
        <taxon>Araneae</taxon>
        <taxon>Araneomorphae</taxon>
        <taxon>Entelegynae</taxon>
        <taxon>Araneoidea</taxon>
        <taxon>Araneidae</taxon>
        <taxon>Caerostris</taxon>
    </lineage>
</organism>
<proteinExistence type="predicted"/>
<dbReference type="Proteomes" id="UP001054945">
    <property type="component" value="Unassembled WGS sequence"/>
</dbReference>
<protein>
    <submittedName>
        <fullName evidence="1">Uncharacterized protein</fullName>
    </submittedName>
</protein>
<comment type="caution">
    <text evidence="1">The sequence shown here is derived from an EMBL/GenBank/DDBJ whole genome shotgun (WGS) entry which is preliminary data.</text>
</comment>
<reference evidence="1 2" key="1">
    <citation type="submission" date="2021-06" db="EMBL/GenBank/DDBJ databases">
        <title>Caerostris extrusa draft genome.</title>
        <authorList>
            <person name="Kono N."/>
            <person name="Arakawa K."/>
        </authorList>
    </citation>
    <scope>NUCLEOTIDE SEQUENCE [LARGE SCALE GENOMIC DNA]</scope>
</reference>